<name>A0A2D4IQC9_MICLE</name>
<dbReference type="EMBL" id="IACK01112327">
    <property type="protein sequence ID" value="LAA86453.1"/>
    <property type="molecule type" value="Transcribed_RNA"/>
</dbReference>
<proteinExistence type="predicted"/>
<reference evidence="1" key="1">
    <citation type="submission" date="2017-07" db="EMBL/GenBank/DDBJ databases">
        <authorList>
            <person name="Mikheyev A."/>
            <person name="Grau M."/>
        </authorList>
    </citation>
    <scope>NUCLEOTIDE SEQUENCE</scope>
    <source>
        <tissue evidence="1">Venom_gland</tissue>
    </source>
</reference>
<evidence type="ECO:0000313" key="1">
    <source>
        <dbReference type="EMBL" id="LAA86453.1"/>
    </source>
</evidence>
<sequence>MLQPSHRQNCHFLSPPFLTCITRATVPTPSTFTEKPLIGQNTRTLLYTFCEPITTPHQPFQGPGLAMISHLPYVLTGEKNVHTLTPQTRFSLDRGKLAQ</sequence>
<reference evidence="1" key="2">
    <citation type="submission" date="2017-11" db="EMBL/GenBank/DDBJ databases">
        <title>Coralsnake Venomics: Analyses of Venom Gland Transcriptomes and Proteomes of Six Brazilian Taxa.</title>
        <authorList>
            <person name="Aird S.D."/>
            <person name="Jorge da Silva N."/>
            <person name="Qiu L."/>
            <person name="Villar-Briones A."/>
            <person name="Aparecida-Saddi V."/>
            <person name="Campos-Telles M.P."/>
            <person name="Grau M."/>
            <person name="Mikheyev A.S."/>
        </authorList>
    </citation>
    <scope>NUCLEOTIDE SEQUENCE</scope>
    <source>
        <tissue evidence="1">Venom_gland</tissue>
    </source>
</reference>
<accession>A0A2D4IQC9</accession>
<protein>
    <submittedName>
        <fullName evidence="1">Uncharacterized protein</fullName>
    </submittedName>
</protein>
<dbReference type="AlphaFoldDB" id="A0A2D4IQC9"/>
<organism evidence="1">
    <name type="scientific">Micrurus lemniscatus lemniscatus</name>
    <dbReference type="NCBI Taxonomy" id="129467"/>
    <lineage>
        <taxon>Eukaryota</taxon>
        <taxon>Metazoa</taxon>
        <taxon>Chordata</taxon>
        <taxon>Craniata</taxon>
        <taxon>Vertebrata</taxon>
        <taxon>Euteleostomi</taxon>
        <taxon>Lepidosauria</taxon>
        <taxon>Squamata</taxon>
        <taxon>Bifurcata</taxon>
        <taxon>Unidentata</taxon>
        <taxon>Episquamata</taxon>
        <taxon>Toxicofera</taxon>
        <taxon>Serpentes</taxon>
        <taxon>Colubroidea</taxon>
        <taxon>Elapidae</taxon>
        <taxon>Elapinae</taxon>
        <taxon>Micrurus</taxon>
    </lineage>
</organism>